<dbReference type="AlphaFoldDB" id="A0A398BKD1"/>
<evidence type="ECO:0000313" key="1">
    <source>
        <dbReference type="EMBL" id="RID87876.1"/>
    </source>
</evidence>
<protein>
    <submittedName>
        <fullName evidence="1">Uncharacterized protein</fullName>
    </submittedName>
</protein>
<gene>
    <name evidence="1" type="ORF">D1970_03305</name>
</gene>
<proteinExistence type="predicted"/>
<keyword evidence="2" id="KW-1185">Reference proteome</keyword>
<accession>A0A398BKD1</accession>
<dbReference type="Proteomes" id="UP000265816">
    <property type="component" value="Unassembled WGS sequence"/>
</dbReference>
<comment type="caution">
    <text evidence="1">The sequence shown here is derived from an EMBL/GenBank/DDBJ whole genome shotgun (WGS) entry which is preliminary data.</text>
</comment>
<organism evidence="1 2">
    <name type="scientific">Mesobacillus zeae</name>
    <dbReference type="NCBI Taxonomy" id="1917180"/>
    <lineage>
        <taxon>Bacteria</taxon>
        <taxon>Bacillati</taxon>
        <taxon>Bacillota</taxon>
        <taxon>Bacilli</taxon>
        <taxon>Bacillales</taxon>
        <taxon>Bacillaceae</taxon>
        <taxon>Mesobacillus</taxon>
    </lineage>
</organism>
<evidence type="ECO:0000313" key="2">
    <source>
        <dbReference type="Proteomes" id="UP000265816"/>
    </source>
</evidence>
<dbReference type="EMBL" id="QWVT01000008">
    <property type="protein sequence ID" value="RID87876.1"/>
    <property type="molecule type" value="Genomic_DNA"/>
</dbReference>
<sequence length="123" mass="14554">MVTAILIPAICIYFYWVTKKEMKRHDEQWSALQNIPEESSVSGNVLDAYWSREKYYLHRYNHVLTLKVRSGCQIILAKKITPLKEGVSITPVNKGDNLRLFGKWQEDFFQVNRILYEDKNRTD</sequence>
<name>A0A398BKD1_9BACI</name>
<reference evidence="1 2" key="1">
    <citation type="submission" date="2018-08" db="EMBL/GenBank/DDBJ databases">
        <title>Bacillus jemisoniae sp. nov., Bacillus chryseoplanitiae sp. nov., Bacillus resnikiae sp. nov., and Bacillus frankliniae sp. nov., isolated from Viking spacecraft and associated surfaces.</title>
        <authorList>
            <person name="Seuylemezian A."/>
            <person name="Vaishampayan P."/>
        </authorList>
    </citation>
    <scope>NUCLEOTIDE SEQUENCE [LARGE SCALE GENOMIC DNA]</scope>
    <source>
        <strain evidence="1 2">JJ-247</strain>
    </source>
</reference>